<dbReference type="Gramene" id="PNT61893">
    <property type="protein sequence ID" value="PNT61893"/>
    <property type="gene ID" value="BRADI_5g22520v3"/>
</dbReference>
<reference evidence="2 3" key="1">
    <citation type="journal article" date="2010" name="Nature">
        <title>Genome sequencing and analysis of the model grass Brachypodium distachyon.</title>
        <authorList>
            <consortium name="International Brachypodium Initiative"/>
        </authorList>
    </citation>
    <scope>NUCLEOTIDE SEQUENCE [LARGE SCALE GENOMIC DNA]</scope>
    <source>
        <strain evidence="2 3">Bd21</strain>
    </source>
</reference>
<name>I1J232_BRADI</name>
<protein>
    <recommendedName>
        <fullName evidence="1">At1g61320/AtMIF1 LRR domain-containing protein</fullName>
    </recommendedName>
</protein>
<reference evidence="3" key="3">
    <citation type="submission" date="2018-08" db="UniProtKB">
        <authorList>
            <consortium name="EnsemblPlants"/>
        </authorList>
    </citation>
    <scope>IDENTIFICATION</scope>
    <source>
        <strain evidence="3">cv. Bd21</strain>
    </source>
</reference>
<dbReference type="Pfam" id="PF23622">
    <property type="entry name" value="LRR_At1g61320_AtMIF1"/>
    <property type="match status" value="1"/>
</dbReference>
<dbReference type="InterPro" id="IPR053772">
    <property type="entry name" value="At1g61320/At1g61330-like"/>
</dbReference>
<dbReference type="EnsemblPlants" id="PNT61893">
    <property type="protein sequence ID" value="PNT61893"/>
    <property type="gene ID" value="BRADI_5g22520v3"/>
</dbReference>
<dbReference type="Proteomes" id="UP000008810">
    <property type="component" value="Chromosome 5"/>
</dbReference>
<organism evidence="2">
    <name type="scientific">Brachypodium distachyon</name>
    <name type="common">Purple false brome</name>
    <name type="synonym">Trachynia distachya</name>
    <dbReference type="NCBI Taxonomy" id="15368"/>
    <lineage>
        <taxon>Eukaryota</taxon>
        <taxon>Viridiplantae</taxon>
        <taxon>Streptophyta</taxon>
        <taxon>Embryophyta</taxon>
        <taxon>Tracheophyta</taxon>
        <taxon>Spermatophyta</taxon>
        <taxon>Magnoliopsida</taxon>
        <taxon>Liliopsida</taxon>
        <taxon>Poales</taxon>
        <taxon>Poaceae</taxon>
        <taxon>BOP clade</taxon>
        <taxon>Pooideae</taxon>
        <taxon>Stipodae</taxon>
        <taxon>Brachypodieae</taxon>
        <taxon>Brachypodium</taxon>
    </lineage>
</organism>
<evidence type="ECO:0000313" key="4">
    <source>
        <dbReference type="Proteomes" id="UP000008810"/>
    </source>
</evidence>
<dbReference type="ExpressionAtlas" id="I1J232">
    <property type="expression patterns" value="baseline"/>
</dbReference>
<reference evidence="2" key="2">
    <citation type="submission" date="2017-06" db="EMBL/GenBank/DDBJ databases">
        <title>WGS assembly of Brachypodium distachyon.</title>
        <authorList>
            <consortium name="The International Brachypodium Initiative"/>
            <person name="Lucas S."/>
            <person name="Harmon-Smith M."/>
            <person name="Lail K."/>
            <person name="Tice H."/>
            <person name="Grimwood J."/>
            <person name="Bruce D."/>
            <person name="Barry K."/>
            <person name="Shu S."/>
            <person name="Lindquist E."/>
            <person name="Wang M."/>
            <person name="Pitluck S."/>
            <person name="Vogel J.P."/>
            <person name="Garvin D.F."/>
            <person name="Mockler T.C."/>
            <person name="Schmutz J."/>
            <person name="Rokhsar D."/>
            <person name="Bevan M.W."/>
        </authorList>
    </citation>
    <scope>NUCLEOTIDE SEQUENCE</scope>
    <source>
        <strain evidence="2">Bd21</strain>
    </source>
</reference>
<dbReference type="Gramene" id="KQJ84740">
    <property type="protein sequence ID" value="KQJ84740"/>
    <property type="gene ID" value="BRADI_5g22520v3"/>
</dbReference>
<dbReference type="EMBL" id="CM000884">
    <property type="protein sequence ID" value="PNT61893.1"/>
    <property type="molecule type" value="Genomic_DNA"/>
</dbReference>
<dbReference type="STRING" id="15368.I1J232"/>
<dbReference type="OMA" id="QKSMIST"/>
<dbReference type="HOGENOM" id="CLU_010721_8_1_1"/>
<dbReference type="InterPro" id="IPR055357">
    <property type="entry name" value="LRR_At1g61320_AtMIF1"/>
</dbReference>
<dbReference type="eggNOG" id="ENOG502R3YP">
    <property type="taxonomic scope" value="Eukaryota"/>
</dbReference>
<dbReference type="PANTHER" id="PTHR34145:SF12">
    <property type="entry name" value="FBD DOMAIN-CONTAINING PROTEIN"/>
    <property type="match status" value="1"/>
</dbReference>
<evidence type="ECO:0000313" key="2">
    <source>
        <dbReference type="EMBL" id="KQJ84740.1"/>
    </source>
</evidence>
<proteinExistence type="predicted"/>
<gene>
    <name evidence="2" type="ORF">BRADI_5g22520v3</name>
</gene>
<dbReference type="OrthoDB" id="647634at2759"/>
<evidence type="ECO:0000259" key="1">
    <source>
        <dbReference type="Pfam" id="PF23622"/>
    </source>
</evidence>
<keyword evidence="4" id="KW-1185">Reference proteome</keyword>
<dbReference type="InParanoid" id="I1J232"/>
<feature type="domain" description="At1g61320/AtMIF1 LRR" evidence="1">
    <location>
        <begin position="1"/>
        <end position="173"/>
    </location>
</feature>
<dbReference type="PANTHER" id="PTHR34145">
    <property type="entry name" value="OS02G0105600 PROTEIN"/>
    <property type="match status" value="1"/>
</dbReference>
<dbReference type="EnsemblPlants" id="KQJ84740">
    <property type="protein sequence ID" value="KQJ84740"/>
    <property type="gene ID" value="BRADI_5g22520v3"/>
</dbReference>
<evidence type="ECO:0000313" key="3">
    <source>
        <dbReference type="EnsemblPlants" id="KQJ84740"/>
    </source>
</evidence>
<accession>I1J232</accession>
<dbReference type="AlphaFoldDB" id="I1J232"/>
<dbReference type="EMBL" id="CM000884">
    <property type="protein sequence ID" value="KQJ84740.1"/>
    <property type="molecule type" value="Genomic_DNA"/>
</dbReference>
<sequence>MISTPTLPSKFVHLKYLRFTLHEDEAISPAYDYLSLVSFLEASPCLETFIFQVIQQGMKHDSIIGDSSHLRQLPEHRHDKLKSVAIGGFCSAKSLVELTCHIVENATSLEFLLLDTTQGSFSSDGCSVDKPGKCVAMGRDILLEACRARLAIRTHIEGIIPSRVKLDVVEPCSRCHDVQYIDKVSIAV</sequence>